<proteinExistence type="predicted"/>
<keyword evidence="3" id="KW-1185">Reference proteome</keyword>
<feature type="region of interest" description="Disordered" evidence="1">
    <location>
        <begin position="69"/>
        <end position="113"/>
    </location>
</feature>
<name>A0A183EHS7_9BILA</name>
<protein>
    <submittedName>
        <fullName evidence="4">Response regulatory domain-containing protein</fullName>
    </submittedName>
</protein>
<sequence>MDAPMSGIQSYVGNSAKNGLSGELNLPERSVSMIVIGSTATRDSNFVPSNVIGNNRRVCPAVIVTSASPEKHQSEPLEVDVLSSPTPKIDQEIDENNENVSLLRMDEEADEEL</sequence>
<gene>
    <name evidence="2" type="ORF">GPUH_LOCUS20517</name>
</gene>
<reference evidence="2 3" key="2">
    <citation type="submission" date="2018-11" db="EMBL/GenBank/DDBJ databases">
        <authorList>
            <consortium name="Pathogen Informatics"/>
        </authorList>
    </citation>
    <scope>NUCLEOTIDE SEQUENCE [LARGE SCALE GENOMIC DNA]</scope>
</reference>
<dbReference type="Proteomes" id="UP000271098">
    <property type="component" value="Unassembled WGS sequence"/>
</dbReference>
<evidence type="ECO:0000313" key="3">
    <source>
        <dbReference type="Proteomes" id="UP000271098"/>
    </source>
</evidence>
<dbReference type="AlphaFoldDB" id="A0A183EHS7"/>
<evidence type="ECO:0000256" key="1">
    <source>
        <dbReference type="SAM" id="MobiDB-lite"/>
    </source>
</evidence>
<accession>A0A183EHS7</accession>
<feature type="compositionally biased region" description="Polar residues" evidence="1">
    <location>
        <begin position="7"/>
        <end position="18"/>
    </location>
</feature>
<feature type="region of interest" description="Disordered" evidence="1">
    <location>
        <begin position="1"/>
        <end position="23"/>
    </location>
</feature>
<dbReference type="WBParaSite" id="GPUH_0002054301-mRNA-1">
    <property type="protein sequence ID" value="GPUH_0002054301-mRNA-1"/>
    <property type="gene ID" value="GPUH_0002054301"/>
</dbReference>
<reference evidence="4" key="1">
    <citation type="submission" date="2016-06" db="UniProtKB">
        <authorList>
            <consortium name="WormBaseParasite"/>
        </authorList>
    </citation>
    <scope>IDENTIFICATION</scope>
</reference>
<evidence type="ECO:0000313" key="4">
    <source>
        <dbReference type="WBParaSite" id="GPUH_0002054301-mRNA-1"/>
    </source>
</evidence>
<evidence type="ECO:0000313" key="2">
    <source>
        <dbReference type="EMBL" id="VDN36219.1"/>
    </source>
</evidence>
<organism evidence="4">
    <name type="scientific">Gongylonema pulchrum</name>
    <dbReference type="NCBI Taxonomy" id="637853"/>
    <lineage>
        <taxon>Eukaryota</taxon>
        <taxon>Metazoa</taxon>
        <taxon>Ecdysozoa</taxon>
        <taxon>Nematoda</taxon>
        <taxon>Chromadorea</taxon>
        <taxon>Rhabditida</taxon>
        <taxon>Spirurina</taxon>
        <taxon>Spiruromorpha</taxon>
        <taxon>Spiruroidea</taxon>
        <taxon>Gongylonematidae</taxon>
        <taxon>Gongylonema</taxon>
    </lineage>
</organism>
<dbReference type="EMBL" id="UYRT01090593">
    <property type="protein sequence ID" value="VDN36219.1"/>
    <property type="molecule type" value="Genomic_DNA"/>
</dbReference>